<evidence type="ECO:0000313" key="11">
    <source>
        <dbReference type="RefSeq" id="XP_013775908.1"/>
    </source>
</evidence>
<dbReference type="PANTHER" id="PTHR13124">
    <property type="entry name" value="39S RIBOSOMAL PROTEIN L46, MITOCHONDRIAL PRECURSOR-RELATED"/>
    <property type="match status" value="1"/>
</dbReference>
<dbReference type="Pfam" id="PF11788">
    <property type="entry name" value="MRP-L46"/>
    <property type="match status" value="1"/>
</dbReference>
<sequence>MAASTVGVSRLLPYACCLRRALSSTNQRLSSIELSIQRSLSQWHLVSAVALERKPVIIKEKSPFEKKYYGMLQQMELKQSLLSDHELRIKEDINRAERIKKGEIDESDLDASSKQTAQDFEDAATEELHKFQVASRVTDADIKGDQHSLERKLDAHLLLVVKQKLGNDHRWVLPQCIRLEGETMRQAAERVLYETCGHNLKAIFLGNAPAGFYKYKYPKAARGNGILGAKVFFFKAQIRNGNVSQKAIQNNTDVEDFLWLTRQELTDKLQQDYLKTVHTFLVDDDDEVGLNYELEEESEEHRQTSRQWN</sequence>
<keyword evidence="6" id="KW-0687">Ribonucleoprotein</keyword>
<dbReference type="InterPro" id="IPR040008">
    <property type="entry name" value="Ribosomal_mL46"/>
</dbReference>
<evidence type="ECO:0000313" key="10">
    <source>
        <dbReference type="Proteomes" id="UP000694941"/>
    </source>
</evidence>
<dbReference type="PANTHER" id="PTHR13124:SF12">
    <property type="entry name" value="LARGE RIBOSOMAL SUBUNIT PROTEIN ML46"/>
    <property type="match status" value="1"/>
</dbReference>
<dbReference type="InterPro" id="IPR033650">
    <property type="entry name" value="Ribosomal_mL46_NUDIX"/>
</dbReference>
<keyword evidence="3" id="KW-0809">Transit peptide</keyword>
<evidence type="ECO:0000256" key="7">
    <source>
        <dbReference type="ARBA" id="ARBA00035190"/>
    </source>
</evidence>
<evidence type="ECO:0000256" key="2">
    <source>
        <dbReference type="ARBA" id="ARBA00009070"/>
    </source>
</evidence>
<proteinExistence type="inferred from homology"/>
<dbReference type="RefSeq" id="XP_013775908.1">
    <property type="nucleotide sequence ID" value="XM_013920454.2"/>
</dbReference>
<name>A0ABM1B6Q4_LIMPO</name>
<protein>
    <recommendedName>
        <fullName evidence="7">Large ribosomal subunit protein mL46</fullName>
    </recommendedName>
    <alternativeName>
        <fullName evidence="8">39S ribosomal protein L46, mitochondrial</fullName>
    </alternativeName>
</protein>
<organism evidence="10 11">
    <name type="scientific">Limulus polyphemus</name>
    <name type="common">Atlantic horseshoe crab</name>
    <dbReference type="NCBI Taxonomy" id="6850"/>
    <lineage>
        <taxon>Eukaryota</taxon>
        <taxon>Metazoa</taxon>
        <taxon>Ecdysozoa</taxon>
        <taxon>Arthropoda</taxon>
        <taxon>Chelicerata</taxon>
        <taxon>Merostomata</taxon>
        <taxon>Xiphosura</taxon>
        <taxon>Limulidae</taxon>
        <taxon>Limulus</taxon>
    </lineage>
</organism>
<dbReference type="SUPFAM" id="SSF55811">
    <property type="entry name" value="Nudix"/>
    <property type="match status" value="1"/>
</dbReference>
<dbReference type="Gene3D" id="3.90.79.10">
    <property type="entry name" value="Nucleoside Triphosphate Pyrophosphohydrolase"/>
    <property type="match status" value="1"/>
</dbReference>
<evidence type="ECO:0000256" key="5">
    <source>
        <dbReference type="ARBA" id="ARBA00023128"/>
    </source>
</evidence>
<dbReference type="Proteomes" id="UP000694941">
    <property type="component" value="Unplaced"/>
</dbReference>
<gene>
    <name evidence="11" type="primary">LOC106460718</name>
</gene>
<keyword evidence="4" id="KW-0689">Ribosomal protein</keyword>
<reference evidence="11" key="1">
    <citation type="submission" date="2025-08" db="UniProtKB">
        <authorList>
            <consortium name="RefSeq"/>
        </authorList>
    </citation>
    <scope>IDENTIFICATION</scope>
    <source>
        <tissue evidence="11">Muscle</tissue>
    </source>
</reference>
<dbReference type="GeneID" id="106460718"/>
<evidence type="ECO:0000259" key="9">
    <source>
        <dbReference type="Pfam" id="PF11788"/>
    </source>
</evidence>
<dbReference type="InterPro" id="IPR015797">
    <property type="entry name" value="NUDIX_hydrolase-like_dom_sf"/>
</dbReference>
<comment type="subcellular location">
    <subcellularLocation>
        <location evidence="1">Mitochondrion</location>
    </subcellularLocation>
</comment>
<evidence type="ECO:0000256" key="8">
    <source>
        <dbReference type="ARBA" id="ARBA00035534"/>
    </source>
</evidence>
<evidence type="ECO:0000256" key="1">
    <source>
        <dbReference type="ARBA" id="ARBA00004173"/>
    </source>
</evidence>
<keyword evidence="5" id="KW-0496">Mitochondrion</keyword>
<accession>A0ABM1B6Q4</accession>
<keyword evidence="10" id="KW-1185">Reference proteome</keyword>
<dbReference type="CDD" id="cd04661">
    <property type="entry name" value="NUDIX_MRP_L46"/>
    <property type="match status" value="1"/>
</dbReference>
<comment type="similarity">
    <text evidence="2">Belongs to the mitochondrion-specific ribosomal protein mL46 family.</text>
</comment>
<feature type="domain" description="Large ribosomal subunit protein mL46 N-terminal" evidence="9">
    <location>
        <begin position="43"/>
        <end position="141"/>
    </location>
</feature>
<evidence type="ECO:0000256" key="4">
    <source>
        <dbReference type="ARBA" id="ARBA00022980"/>
    </source>
</evidence>
<evidence type="ECO:0000256" key="6">
    <source>
        <dbReference type="ARBA" id="ARBA00023274"/>
    </source>
</evidence>
<evidence type="ECO:0000256" key="3">
    <source>
        <dbReference type="ARBA" id="ARBA00022946"/>
    </source>
</evidence>
<dbReference type="InterPro" id="IPR021757">
    <property type="entry name" value="Ribosomal_mL46_N"/>
</dbReference>